<feature type="coiled-coil region" evidence="1">
    <location>
        <begin position="255"/>
        <end position="294"/>
    </location>
</feature>
<organism evidence="3 4">
    <name type="scientific">Reticulomyxa filosa</name>
    <dbReference type="NCBI Taxonomy" id="46433"/>
    <lineage>
        <taxon>Eukaryota</taxon>
        <taxon>Sar</taxon>
        <taxon>Rhizaria</taxon>
        <taxon>Retaria</taxon>
        <taxon>Foraminifera</taxon>
        <taxon>Monothalamids</taxon>
        <taxon>Reticulomyxidae</taxon>
        <taxon>Reticulomyxa</taxon>
    </lineage>
</organism>
<evidence type="ECO:0000313" key="3">
    <source>
        <dbReference type="EMBL" id="ETO31284.1"/>
    </source>
</evidence>
<accession>X6NZL1</accession>
<keyword evidence="1" id="KW-0175">Coiled coil</keyword>
<evidence type="ECO:0000256" key="1">
    <source>
        <dbReference type="SAM" id="Coils"/>
    </source>
</evidence>
<proteinExistence type="predicted"/>
<gene>
    <name evidence="3" type="ORF">RFI_05835</name>
</gene>
<comment type="caution">
    <text evidence="3">The sequence shown here is derived from an EMBL/GenBank/DDBJ whole genome shotgun (WGS) entry which is preliminary data.</text>
</comment>
<dbReference type="AlphaFoldDB" id="X6NZL1"/>
<keyword evidence="4" id="KW-1185">Reference proteome</keyword>
<dbReference type="EMBL" id="ASPP01005029">
    <property type="protein sequence ID" value="ETO31284.1"/>
    <property type="molecule type" value="Genomic_DNA"/>
</dbReference>
<feature type="region of interest" description="Disordered" evidence="2">
    <location>
        <begin position="139"/>
        <end position="186"/>
    </location>
</feature>
<dbReference type="Proteomes" id="UP000023152">
    <property type="component" value="Unassembled WGS sequence"/>
</dbReference>
<evidence type="ECO:0000313" key="4">
    <source>
        <dbReference type="Proteomes" id="UP000023152"/>
    </source>
</evidence>
<name>X6NZL1_RETFI</name>
<sequence length="410" mass="48347">MSYIHLHFFLLSIYYVFNKTLHHFNRSVHLPKTKIIILSYNKTVLRLKIYCPNLRLSKKLILSVNGHTALELLLSISISLCCFPFYLTNYKEKLFVQKYAHIRVVFTFKKFHNILITFYWGLFSTRKWRKSYNMSKKQNKKMSKIKGEKPMDNESEQRTECLTDNSGGCNKPSKNQKEHNGGYGERNNLSDYFKVQSLSKKGYQSESSNETENELMIIDEKLKLSNAVNNNSKLPPIAYQYDYKEAQSEADSVSLGELLEENKELHKQMQSLLHQQKEMHCQKLQKKHQQKKDNCEKRHQKLIHKKEVLTSQLSQRKEVIALQNVNVCKYLLCCHAMWLYFLTKTAVKSTYTYFFFFIGKKKQLVVLFFDISATPDECSLRPLSGHRKYKRYLCSTYASLFVYVCHFVSP</sequence>
<evidence type="ECO:0000256" key="2">
    <source>
        <dbReference type="SAM" id="MobiDB-lite"/>
    </source>
</evidence>
<reference evidence="3 4" key="1">
    <citation type="journal article" date="2013" name="Curr. Biol.">
        <title>The Genome of the Foraminiferan Reticulomyxa filosa.</title>
        <authorList>
            <person name="Glockner G."/>
            <person name="Hulsmann N."/>
            <person name="Schleicher M."/>
            <person name="Noegel A.A."/>
            <person name="Eichinger L."/>
            <person name="Gallinger C."/>
            <person name="Pawlowski J."/>
            <person name="Sierra R."/>
            <person name="Euteneuer U."/>
            <person name="Pillet L."/>
            <person name="Moustafa A."/>
            <person name="Platzer M."/>
            <person name="Groth M."/>
            <person name="Szafranski K."/>
            <person name="Schliwa M."/>
        </authorList>
    </citation>
    <scope>NUCLEOTIDE SEQUENCE [LARGE SCALE GENOMIC DNA]</scope>
</reference>
<protein>
    <submittedName>
        <fullName evidence="3">Uncharacterized protein</fullName>
    </submittedName>
</protein>
<feature type="compositionally biased region" description="Basic and acidic residues" evidence="2">
    <location>
        <begin position="145"/>
        <end position="161"/>
    </location>
</feature>